<accession>A0A249PLA5</accession>
<dbReference type="AlphaFoldDB" id="A0A249PLA5"/>
<gene>
    <name evidence="2" type="ORF">SJ05684_b54920</name>
</gene>
<keyword evidence="3" id="KW-1185">Reference proteome</keyword>
<protein>
    <recommendedName>
        <fullName evidence="4">Transmembrane protein</fullName>
    </recommendedName>
</protein>
<geneLocation type="plasmid" evidence="3">
    <name>psj05684b</name>
</geneLocation>
<reference evidence="2 3" key="1">
    <citation type="submission" date="2017-08" db="EMBL/GenBank/DDBJ databases">
        <title>Multipartite genome sequences of Sinorhizobium species nodulating soybeans.</title>
        <authorList>
            <person name="Tian C.F."/>
        </authorList>
    </citation>
    <scope>NUCLEOTIDE SEQUENCE [LARGE SCALE GENOMIC DNA]</scope>
    <source>
        <strain evidence="2 3">CCBAU 05684</strain>
        <plasmid evidence="3">psj05684b</plasmid>
    </source>
</reference>
<feature type="transmembrane region" description="Helical" evidence="1">
    <location>
        <begin position="178"/>
        <end position="198"/>
    </location>
</feature>
<evidence type="ECO:0008006" key="4">
    <source>
        <dbReference type="Google" id="ProtNLM"/>
    </source>
</evidence>
<dbReference type="EMBL" id="CP023068">
    <property type="protein sequence ID" value="ASY66474.1"/>
    <property type="molecule type" value="Genomic_DNA"/>
</dbReference>
<sequence>MLVDGVISMGGTPQEAVLNGTVSITSAVFVQAGLRRMLSLSAAWAGLIGSAAFLASYFLVYQKVPPFPPIGAVNKIFYISMAGALIGLAVDLADRPRLTTWAVVLQPLAAALYIGQSRLTAAPLEVVLAAAAGMLSMTLLRRDFGGSAGEDGAKRMLLLAIASAGFAPIALFGASSSSLQLCLMFAAALSAIVAWSFGTRTILSEHPLFWVEPAGCCLSFTQ</sequence>
<evidence type="ECO:0000256" key="1">
    <source>
        <dbReference type="SAM" id="Phobius"/>
    </source>
</evidence>
<name>A0A249PLA5_9HYPH</name>
<dbReference type="STRING" id="716928.GCA_000261485_05236"/>
<dbReference type="eggNOG" id="ENOG5030QSM">
    <property type="taxonomic scope" value="Bacteria"/>
</dbReference>
<proteinExistence type="predicted"/>
<feature type="transmembrane region" description="Helical" evidence="1">
    <location>
        <begin position="121"/>
        <end position="140"/>
    </location>
</feature>
<evidence type="ECO:0000313" key="2">
    <source>
        <dbReference type="EMBL" id="ASY66474.1"/>
    </source>
</evidence>
<keyword evidence="1" id="KW-0812">Transmembrane</keyword>
<keyword evidence="1" id="KW-1133">Transmembrane helix</keyword>
<feature type="transmembrane region" description="Helical" evidence="1">
    <location>
        <begin position="152"/>
        <end position="172"/>
    </location>
</feature>
<dbReference type="Proteomes" id="UP000217211">
    <property type="component" value="Plasmid pSJ05684b"/>
</dbReference>
<dbReference type="KEGG" id="esj:SJ05684_b54920"/>
<evidence type="ECO:0000313" key="3">
    <source>
        <dbReference type="Proteomes" id="UP000217211"/>
    </source>
</evidence>
<organism evidence="2 3">
    <name type="scientific">Sinorhizobium sojae CCBAU 05684</name>
    <dbReference type="NCBI Taxonomy" id="716928"/>
    <lineage>
        <taxon>Bacteria</taxon>
        <taxon>Pseudomonadati</taxon>
        <taxon>Pseudomonadota</taxon>
        <taxon>Alphaproteobacteria</taxon>
        <taxon>Hyphomicrobiales</taxon>
        <taxon>Rhizobiaceae</taxon>
        <taxon>Sinorhizobium/Ensifer group</taxon>
        <taxon>Sinorhizobium</taxon>
    </lineage>
</organism>
<keyword evidence="1" id="KW-0472">Membrane</keyword>
<feature type="transmembrane region" description="Helical" evidence="1">
    <location>
        <begin position="72"/>
        <end position="91"/>
    </location>
</feature>
<feature type="transmembrane region" description="Helical" evidence="1">
    <location>
        <begin position="41"/>
        <end position="60"/>
    </location>
</feature>
<keyword evidence="2" id="KW-0614">Plasmid</keyword>